<gene>
    <name evidence="8" type="ORF">MA16_Dca021839</name>
</gene>
<reference evidence="8 9" key="2">
    <citation type="journal article" date="2017" name="Nature">
        <title>The Apostasia genome and the evolution of orchids.</title>
        <authorList>
            <person name="Zhang G.Q."/>
            <person name="Liu K.W."/>
            <person name="Li Z."/>
            <person name="Lohaus R."/>
            <person name="Hsiao Y.Y."/>
            <person name="Niu S.C."/>
            <person name="Wang J.Y."/>
            <person name="Lin Y.C."/>
            <person name="Xu Q."/>
            <person name="Chen L.J."/>
            <person name="Yoshida K."/>
            <person name="Fujiwara S."/>
            <person name="Wang Z.W."/>
            <person name="Zhang Y.Q."/>
            <person name="Mitsuda N."/>
            <person name="Wang M."/>
            <person name="Liu G.H."/>
            <person name="Pecoraro L."/>
            <person name="Huang H.X."/>
            <person name="Xiao X.J."/>
            <person name="Lin M."/>
            <person name="Wu X.Y."/>
            <person name="Wu W.L."/>
            <person name="Chen Y.Y."/>
            <person name="Chang S.B."/>
            <person name="Sakamoto S."/>
            <person name="Ohme-Takagi M."/>
            <person name="Yagi M."/>
            <person name="Zeng S.J."/>
            <person name="Shen C.Y."/>
            <person name="Yeh C.M."/>
            <person name="Luo Y.B."/>
            <person name="Tsai W.C."/>
            <person name="Van de Peer Y."/>
            <person name="Liu Z.J."/>
        </authorList>
    </citation>
    <scope>NUCLEOTIDE SEQUENCE [LARGE SCALE GENOMIC DNA]</scope>
    <source>
        <tissue evidence="8">The whole plant</tissue>
    </source>
</reference>
<dbReference type="InterPro" id="IPR016635">
    <property type="entry name" value="AP_complex_ssu"/>
</dbReference>
<dbReference type="STRING" id="906689.A0A2I0X6C8"/>
<dbReference type="PANTHER" id="PTHR11753">
    <property type="entry name" value="ADAPTOR COMPLEXES SMALL SUBUNIT FAMILY"/>
    <property type="match status" value="1"/>
</dbReference>
<feature type="domain" description="AP complex mu/sigma subunit" evidence="7">
    <location>
        <begin position="1"/>
        <end position="62"/>
    </location>
</feature>
<dbReference type="InterPro" id="IPR022775">
    <property type="entry name" value="AP_mu_sigma_su"/>
</dbReference>
<reference evidence="8 9" key="1">
    <citation type="journal article" date="2016" name="Sci. Rep.">
        <title>The Dendrobium catenatum Lindl. genome sequence provides insights into polysaccharide synthase, floral development and adaptive evolution.</title>
        <authorList>
            <person name="Zhang G.Q."/>
            <person name="Xu Q."/>
            <person name="Bian C."/>
            <person name="Tsai W.C."/>
            <person name="Yeh C.M."/>
            <person name="Liu K.W."/>
            <person name="Yoshida K."/>
            <person name="Zhang L.S."/>
            <person name="Chang S.B."/>
            <person name="Chen F."/>
            <person name="Shi Y."/>
            <person name="Su Y.Y."/>
            <person name="Zhang Y.Q."/>
            <person name="Chen L.J."/>
            <person name="Yin Y."/>
            <person name="Lin M."/>
            <person name="Huang H."/>
            <person name="Deng H."/>
            <person name="Wang Z.W."/>
            <person name="Zhu S.L."/>
            <person name="Zhao X."/>
            <person name="Deng C."/>
            <person name="Niu S.C."/>
            <person name="Huang J."/>
            <person name="Wang M."/>
            <person name="Liu G.H."/>
            <person name="Yang H.J."/>
            <person name="Xiao X.J."/>
            <person name="Hsiao Y.Y."/>
            <person name="Wu W.L."/>
            <person name="Chen Y.Y."/>
            <person name="Mitsuda N."/>
            <person name="Ohme-Takagi M."/>
            <person name="Luo Y.B."/>
            <person name="Van de Peer Y."/>
            <person name="Liu Z.J."/>
        </authorList>
    </citation>
    <scope>NUCLEOTIDE SEQUENCE [LARGE SCALE GENOMIC DNA]</scope>
    <source>
        <tissue evidence="8">The whole plant</tissue>
    </source>
</reference>
<name>A0A2I0X6C8_9ASPA</name>
<dbReference type="InterPro" id="IPR011012">
    <property type="entry name" value="Longin-like_dom_sf"/>
</dbReference>
<keyword evidence="3 6" id="KW-0813">Transport</keyword>
<evidence type="ECO:0000256" key="1">
    <source>
        <dbReference type="ARBA" id="ARBA00004308"/>
    </source>
</evidence>
<protein>
    <recommendedName>
        <fullName evidence="6">AP complex subunit sigma</fullName>
    </recommendedName>
</protein>
<keyword evidence="4 6" id="KW-0653">Protein transport</keyword>
<comment type="similarity">
    <text evidence="2 6">Belongs to the adaptor complexes small subunit family.</text>
</comment>
<dbReference type="Proteomes" id="UP000233837">
    <property type="component" value="Unassembled WGS sequence"/>
</dbReference>
<dbReference type="EMBL" id="KZ502110">
    <property type="protein sequence ID" value="PKU83446.1"/>
    <property type="molecule type" value="Genomic_DNA"/>
</dbReference>
<keyword evidence="5 6" id="KW-0472">Membrane</keyword>
<sequence>MIRAVIVLNTQGKPRLLRFYEFQPPEKQKELIRSIYGVLSSRADNVSNFVKTDAIFGQYAQLHAVLDEIIFAGQVVETSSEQVMKAVEEIARLEKPSNPISLVAKSVSGRLGR</sequence>
<keyword evidence="9" id="KW-1185">Reference proteome</keyword>
<evidence type="ECO:0000256" key="2">
    <source>
        <dbReference type="ARBA" id="ARBA00006972"/>
    </source>
</evidence>
<evidence type="ECO:0000313" key="9">
    <source>
        <dbReference type="Proteomes" id="UP000233837"/>
    </source>
</evidence>
<comment type="subcellular location">
    <subcellularLocation>
        <location evidence="1">Endomembrane system</location>
    </subcellularLocation>
</comment>
<dbReference type="SUPFAM" id="SSF64356">
    <property type="entry name" value="SNARE-like"/>
    <property type="match status" value="1"/>
</dbReference>
<evidence type="ECO:0000256" key="4">
    <source>
        <dbReference type="ARBA" id="ARBA00022927"/>
    </source>
</evidence>
<dbReference type="GO" id="GO:0012505">
    <property type="term" value="C:endomembrane system"/>
    <property type="evidence" value="ECO:0007669"/>
    <property type="project" value="UniProtKB-SubCell"/>
</dbReference>
<proteinExistence type="inferred from homology"/>
<dbReference type="PIRSF" id="PIRSF015588">
    <property type="entry name" value="AP_complex_sigma"/>
    <property type="match status" value="1"/>
</dbReference>
<evidence type="ECO:0000256" key="3">
    <source>
        <dbReference type="ARBA" id="ARBA00022448"/>
    </source>
</evidence>
<dbReference type="AlphaFoldDB" id="A0A2I0X6C8"/>
<organism evidence="8 9">
    <name type="scientific">Dendrobium catenatum</name>
    <dbReference type="NCBI Taxonomy" id="906689"/>
    <lineage>
        <taxon>Eukaryota</taxon>
        <taxon>Viridiplantae</taxon>
        <taxon>Streptophyta</taxon>
        <taxon>Embryophyta</taxon>
        <taxon>Tracheophyta</taxon>
        <taxon>Spermatophyta</taxon>
        <taxon>Magnoliopsida</taxon>
        <taxon>Liliopsida</taxon>
        <taxon>Asparagales</taxon>
        <taxon>Orchidaceae</taxon>
        <taxon>Epidendroideae</taxon>
        <taxon>Malaxideae</taxon>
        <taxon>Dendrobiinae</taxon>
        <taxon>Dendrobium</taxon>
    </lineage>
</organism>
<evidence type="ECO:0000256" key="5">
    <source>
        <dbReference type="ARBA" id="ARBA00023136"/>
    </source>
</evidence>
<evidence type="ECO:0000313" key="8">
    <source>
        <dbReference type="EMBL" id="PKU83446.1"/>
    </source>
</evidence>
<dbReference type="Pfam" id="PF01217">
    <property type="entry name" value="Clat_adaptor_s"/>
    <property type="match status" value="1"/>
</dbReference>
<dbReference type="GO" id="GO:0006886">
    <property type="term" value="P:intracellular protein transport"/>
    <property type="evidence" value="ECO:0007669"/>
    <property type="project" value="UniProtKB-UniRule"/>
</dbReference>
<evidence type="ECO:0000259" key="7">
    <source>
        <dbReference type="Pfam" id="PF01217"/>
    </source>
</evidence>
<dbReference type="Gene3D" id="3.30.450.60">
    <property type="match status" value="2"/>
</dbReference>
<evidence type="ECO:0000256" key="6">
    <source>
        <dbReference type="PIRNR" id="PIRNR015588"/>
    </source>
</evidence>
<accession>A0A2I0X6C8</accession>